<protein>
    <submittedName>
        <fullName evidence="1">Uncharacterized protein</fullName>
    </submittedName>
</protein>
<organism evidence="1">
    <name type="scientific">viral metagenome</name>
    <dbReference type="NCBI Taxonomy" id="1070528"/>
    <lineage>
        <taxon>unclassified sequences</taxon>
        <taxon>metagenomes</taxon>
        <taxon>organismal metagenomes</taxon>
    </lineage>
</organism>
<reference evidence="1" key="1">
    <citation type="journal article" date="2020" name="Nature">
        <title>Giant virus diversity and host interactions through global metagenomics.</title>
        <authorList>
            <person name="Schulz F."/>
            <person name="Roux S."/>
            <person name="Paez-Espino D."/>
            <person name="Jungbluth S."/>
            <person name="Walsh D.A."/>
            <person name="Denef V.J."/>
            <person name="McMahon K.D."/>
            <person name="Konstantinidis K.T."/>
            <person name="Eloe-Fadrosh E.A."/>
            <person name="Kyrpides N.C."/>
            <person name="Woyke T."/>
        </authorList>
    </citation>
    <scope>NUCLEOTIDE SEQUENCE</scope>
    <source>
        <strain evidence="1">GVMAG-M-3300025890-48</strain>
    </source>
</reference>
<sequence>MWCLKCCKEIVRDNFIIIEKYNLCNRKEFDNLLSAICFLKNENIASNIFGVFIKNSNKYYIFINNDINLFNKTMNTFENIINNAKTLDSKIKQDLIKL</sequence>
<dbReference type="AlphaFoldDB" id="A0A6C0JAW0"/>
<evidence type="ECO:0000313" key="1">
    <source>
        <dbReference type="EMBL" id="QHU02965.1"/>
    </source>
</evidence>
<dbReference type="EMBL" id="MN740367">
    <property type="protein sequence ID" value="QHU02965.1"/>
    <property type="molecule type" value="Genomic_DNA"/>
</dbReference>
<name>A0A6C0JAW0_9ZZZZ</name>
<accession>A0A6C0JAW0</accession>
<proteinExistence type="predicted"/>